<reference evidence="1" key="1">
    <citation type="submission" date="2022-06" db="EMBL/GenBank/DDBJ databases">
        <title>Phylogenomic reconstructions and comparative analyses of Kickxellomycotina fungi.</title>
        <authorList>
            <person name="Reynolds N.K."/>
            <person name="Stajich J.E."/>
            <person name="Barry K."/>
            <person name="Grigoriev I.V."/>
            <person name="Crous P."/>
            <person name="Smith M.E."/>
        </authorList>
    </citation>
    <scope>NUCLEOTIDE SEQUENCE</scope>
    <source>
        <strain evidence="1">RSA 2271</strain>
    </source>
</reference>
<accession>A0ACC1H9A7</accession>
<proteinExistence type="predicted"/>
<dbReference type="EMBL" id="JAMZIH010009300">
    <property type="protein sequence ID" value="KAJ1670371.1"/>
    <property type="molecule type" value="Genomic_DNA"/>
</dbReference>
<evidence type="ECO:0000313" key="1">
    <source>
        <dbReference type="EMBL" id="KAJ1670371.1"/>
    </source>
</evidence>
<dbReference type="Proteomes" id="UP001145114">
    <property type="component" value="Unassembled WGS sequence"/>
</dbReference>
<keyword evidence="2" id="KW-1185">Reference proteome</keyword>
<evidence type="ECO:0000313" key="2">
    <source>
        <dbReference type="Proteomes" id="UP001145114"/>
    </source>
</evidence>
<name>A0ACC1H9A7_9FUNG</name>
<feature type="non-terminal residue" evidence="1">
    <location>
        <position position="1"/>
    </location>
</feature>
<sequence>SPEEKDVQASSVAVTSSGNDWSKAEFESDERKNKFLRLMGAMKSQPQGAKGAQHQSTSPAKKSNSRIESSAINSDVSKKIQADLERQFEQGLAMRKQRFKGAGGMGLGFQS</sequence>
<protein>
    <submittedName>
        <fullName evidence="1">Uncharacterized protein</fullName>
    </submittedName>
</protein>
<comment type="caution">
    <text evidence="1">The sequence shown here is derived from an EMBL/GenBank/DDBJ whole genome shotgun (WGS) entry which is preliminary data.</text>
</comment>
<gene>
    <name evidence="1" type="ORF">EV182_008254</name>
</gene>
<organism evidence="1 2">
    <name type="scientific">Spiromyces aspiralis</name>
    <dbReference type="NCBI Taxonomy" id="68401"/>
    <lineage>
        <taxon>Eukaryota</taxon>
        <taxon>Fungi</taxon>
        <taxon>Fungi incertae sedis</taxon>
        <taxon>Zoopagomycota</taxon>
        <taxon>Kickxellomycotina</taxon>
        <taxon>Kickxellomycetes</taxon>
        <taxon>Kickxellales</taxon>
        <taxon>Kickxellaceae</taxon>
        <taxon>Spiromyces</taxon>
    </lineage>
</organism>